<organism evidence="1 2">
    <name type="scientific">Kolteria novifilia</name>
    <dbReference type="NCBI Taxonomy" id="2527975"/>
    <lineage>
        <taxon>Bacteria</taxon>
        <taxon>Pseudomonadati</taxon>
        <taxon>Planctomycetota</taxon>
        <taxon>Planctomycetia</taxon>
        <taxon>Kolteriales</taxon>
        <taxon>Kolteriaceae</taxon>
        <taxon>Kolteria</taxon>
    </lineage>
</organism>
<protein>
    <submittedName>
        <fullName evidence="1">Uncharacterized protein</fullName>
    </submittedName>
</protein>
<reference evidence="1 2" key="1">
    <citation type="submission" date="2019-02" db="EMBL/GenBank/DDBJ databases">
        <title>Deep-cultivation of Planctomycetes and their phenomic and genomic characterization uncovers novel biology.</title>
        <authorList>
            <person name="Wiegand S."/>
            <person name="Jogler M."/>
            <person name="Boedeker C."/>
            <person name="Pinto D."/>
            <person name="Vollmers J."/>
            <person name="Rivas-Marin E."/>
            <person name="Kohn T."/>
            <person name="Peeters S.H."/>
            <person name="Heuer A."/>
            <person name="Rast P."/>
            <person name="Oberbeckmann S."/>
            <person name="Bunk B."/>
            <person name="Jeske O."/>
            <person name="Meyerdierks A."/>
            <person name="Storesund J.E."/>
            <person name="Kallscheuer N."/>
            <person name="Luecker S."/>
            <person name="Lage O.M."/>
            <person name="Pohl T."/>
            <person name="Merkel B.J."/>
            <person name="Hornburger P."/>
            <person name="Mueller R.-W."/>
            <person name="Bruemmer F."/>
            <person name="Labrenz M."/>
            <person name="Spormann A.M."/>
            <person name="Op den Camp H."/>
            <person name="Overmann J."/>
            <person name="Amann R."/>
            <person name="Jetten M.S.M."/>
            <person name="Mascher T."/>
            <person name="Medema M.H."/>
            <person name="Devos D.P."/>
            <person name="Kaster A.-K."/>
            <person name="Ovreas L."/>
            <person name="Rohde M."/>
            <person name="Galperin M.Y."/>
            <person name="Jogler C."/>
        </authorList>
    </citation>
    <scope>NUCLEOTIDE SEQUENCE [LARGE SCALE GENOMIC DNA]</scope>
    <source>
        <strain evidence="1 2">Pan216</strain>
    </source>
</reference>
<sequence>MSVRWGTLLLLVIAGCARIDAAKFEDVTLAAQFLQKELDRRDDDAASASAPIFFQSDKTALEQAVEQLTSLVSTEEEEMIYRRFLNASTRLTLAEMERKSGNFDRAFDLVETAREDLRKAFHALK</sequence>
<dbReference type="Proteomes" id="UP000317093">
    <property type="component" value="Chromosome"/>
</dbReference>
<evidence type="ECO:0000313" key="2">
    <source>
        <dbReference type="Proteomes" id="UP000317093"/>
    </source>
</evidence>
<dbReference type="RefSeq" id="WP_145258386.1">
    <property type="nucleotide sequence ID" value="NZ_CP036279.1"/>
</dbReference>
<dbReference type="PROSITE" id="PS51257">
    <property type="entry name" value="PROKAR_LIPOPROTEIN"/>
    <property type="match status" value="1"/>
</dbReference>
<name>A0A518B4G2_9BACT</name>
<dbReference type="EMBL" id="CP036279">
    <property type="protein sequence ID" value="QDU61844.1"/>
    <property type="molecule type" value="Genomic_DNA"/>
</dbReference>
<keyword evidence="2" id="KW-1185">Reference proteome</keyword>
<proteinExistence type="predicted"/>
<evidence type="ECO:0000313" key="1">
    <source>
        <dbReference type="EMBL" id="QDU61844.1"/>
    </source>
</evidence>
<gene>
    <name evidence="1" type="ORF">Pan216_27090</name>
</gene>
<dbReference type="KEGG" id="knv:Pan216_27090"/>
<dbReference type="AlphaFoldDB" id="A0A518B4G2"/>
<accession>A0A518B4G2</accession>